<gene>
    <name evidence="3" type="ORF">GCM10022291_09080</name>
</gene>
<sequence length="538" mass="62090">MNKTLSNFILATVIALVFINCANKGTPQGGEKDIDPPVILSSTPENYSTNFKGNEIKIYFDEYVKIKDLNKQLIISPPMKTQPEITPLSTASKYITIKIYDTLQPNTTYAFNFGNSIQDNNEGNPFSYYRYVLSTGDYIDSLNVQGQVVDATKRQPDTFVSVMLYEVDSTYHDSIVYKETPKYITNTLDSLTTFSIENVKEGKYKLIALKDANNDNKFQQKTDKIGFYEDFINIPTDSTYKLKLFSEDLDFKAIRPRQFVGNKIDFPYEGDYKDMRITLKSEVPNEFESRITKDEKTDTLYYWYLPKKLALDSLIFNVSSKTFEKDFTVKIKDKERDSLLINSAPSGNIGYKDPFYIYGSVPFKSFNKSKITILDQDSLKVNFNTDFDTITNTLALNFDKIESGSYNIQVLPEAITDFFGNKNDTLNYAVKTPSKNSFSNVRVNLNNAVYPIIVQLTNEKGEDVFYEQYQTKKGPIDFLNIKPNKYFYRIIYDTNGNQKYDTGNYLKKIQPEHASHFETSESYRADWSYQETFTLIKR</sequence>
<evidence type="ECO:0000259" key="2">
    <source>
        <dbReference type="Pfam" id="PF13205"/>
    </source>
</evidence>
<organism evidence="3 4">
    <name type="scientific">Postechiella marina</name>
    <dbReference type="NCBI Taxonomy" id="943941"/>
    <lineage>
        <taxon>Bacteria</taxon>
        <taxon>Pseudomonadati</taxon>
        <taxon>Bacteroidota</taxon>
        <taxon>Flavobacteriia</taxon>
        <taxon>Flavobacteriales</taxon>
        <taxon>Flavobacteriaceae</taxon>
        <taxon>Postechiella</taxon>
    </lineage>
</organism>
<protein>
    <submittedName>
        <fullName evidence="3">Ig-like domain-containing protein</fullName>
    </submittedName>
</protein>
<evidence type="ECO:0000256" key="1">
    <source>
        <dbReference type="ARBA" id="ARBA00022729"/>
    </source>
</evidence>
<accession>A0ABP8C3C0</accession>
<evidence type="ECO:0000313" key="4">
    <source>
        <dbReference type="Proteomes" id="UP001501496"/>
    </source>
</evidence>
<proteinExistence type="predicted"/>
<keyword evidence="1" id="KW-0732">Signal</keyword>
<feature type="domain" description="SbsA Ig-like" evidence="2">
    <location>
        <begin position="33"/>
        <end position="126"/>
    </location>
</feature>
<keyword evidence="4" id="KW-1185">Reference proteome</keyword>
<dbReference type="InterPro" id="IPR032812">
    <property type="entry name" value="SbsA_Ig"/>
</dbReference>
<reference evidence="4" key="1">
    <citation type="journal article" date="2019" name="Int. J. Syst. Evol. Microbiol.">
        <title>The Global Catalogue of Microorganisms (GCM) 10K type strain sequencing project: providing services to taxonomists for standard genome sequencing and annotation.</title>
        <authorList>
            <consortium name="The Broad Institute Genomics Platform"/>
            <consortium name="The Broad Institute Genome Sequencing Center for Infectious Disease"/>
            <person name="Wu L."/>
            <person name="Ma J."/>
        </authorList>
    </citation>
    <scope>NUCLEOTIDE SEQUENCE [LARGE SCALE GENOMIC DNA]</scope>
    <source>
        <strain evidence="4">JCM 17630</strain>
    </source>
</reference>
<name>A0ABP8C3C0_9FLAO</name>
<dbReference type="Proteomes" id="UP001501496">
    <property type="component" value="Unassembled WGS sequence"/>
</dbReference>
<dbReference type="Pfam" id="PF13205">
    <property type="entry name" value="Big_5"/>
    <property type="match status" value="1"/>
</dbReference>
<evidence type="ECO:0000313" key="3">
    <source>
        <dbReference type="EMBL" id="GAA4233012.1"/>
    </source>
</evidence>
<dbReference type="RefSeq" id="WP_344786908.1">
    <property type="nucleotide sequence ID" value="NZ_BAABCA010000002.1"/>
</dbReference>
<dbReference type="EMBL" id="BAABCA010000002">
    <property type="protein sequence ID" value="GAA4233012.1"/>
    <property type="molecule type" value="Genomic_DNA"/>
</dbReference>
<comment type="caution">
    <text evidence="3">The sequence shown here is derived from an EMBL/GenBank/DDBJ whole genome shotgun (WGS) entry which is preliminary data.</text>
</comment>